<dbReference type="GO" id="GO:0003723">
    <property type="term" value="F:RNA binding"/>
    <property type="evidence" value="ECO:0007669"/>
    <property type="project" value="UniProtKB-UniRule"/>
</dbReference>
<feature type="region of interest" description="Disordered" evidence="2">
    <location>
        <begin position="45"/>
        <end position="74"/>
    </location>
</feature>
<dbReference type="Gene3D" id="3.30.70.330">
    <property type="match status" value="2"/>
</dbReference>
<dbReference type="InterPro" id="IPR051647">
    <property type="entry name" value="Mediator_comp_sub12"/>
</dbReference>
<keyword evidence="1" id="KW-0694">RNA-binding</keyword>
<evidence type="ECO:0000256" key="2">
    <source>
        <dbReference type="SAM" id="MobiDB-lite"/>
    </source>
</evidence>
<feature type="compositionally biased region" description="Low complexity" evidence="2">
    <location>
        <begin position="684"/>
        <end position="697"/>
    </location>
</feature>
<evidence type="ECO:0000313" key="5">
    <source>
        <dbReference type="Proteomes" id="UP000193642"/>
    </source>
</evidence>
<organism evidence="4 5">
    <name type="scientific">Rhizoclosmatium globosum</name>
    <dbReference type="NCBI Taxonomy" id="329046"/>
    <lineage>
        <taxon>Eukaryota</taxon>
        <taxon>Fungi</taxon>
        <taxon>Fungi incertae sedis</taxon>
        <taxon>Chytridiomycota</taxon>
        <taxon>Chytridiomycota incertae sedis</taxon>
        <taxon>Chytridiomycetes</taxon>
        <taxon>Chytridiales</taxon>
        <taxon>Chytriomycetaceae</taxon>
        <taxon>Rhizoclosmatium</taxon>
    </lineage>
</organism>
<feature type="region of interest" description="Disordered" evidence="2">
    <location>
        <begin position="271"/>
        <end position="308"/>
    </location>
</feature>
<evidence type="ECO:0000256" key="1">
    <source>
        <dbReference type="PROSITE-ProRule" id="PRU00176"/>
    </source>
</evidence>
<dbReference type="InterPro" id="IPR000504">
    <property type="entry name" value="RRM_dom"/>
</dbReference>
<proteinExistence type="predicted"/>
<dbReference type="CDD" id="cd00590">
    <property type="entry name" value="RRM_SF"/>
    <property type="match status" value="3"/>
</dbReference>
<dbReference type="PANTHER" id="PTHR46007">
    <property type="entry name" value="MEDIATOR OF RNA POLYMERASE II TRANSCRIPTION SUBUNIT 12"/>
    <property type="match status" value="1"/>
</dbReference>
<gene>
    <name evidence="4" type="ORF">BCR33DRAFT_713862</name>
</gene>
<dbReference type="PANTHER" id="PTHR46007:SF8">
    <property type="entry name" value="C2H2-TYPE DOMAIN-CONTAINING PROTEIN"/>
    <property type="match status" value="1"/>
</dbReference>
<accession>A0A1Y2CRC8</accession>
<dbReference type="SUPFAM" id="SSF54928">
    <property type="entry name" value="RNA-binding domain, RBD"/>
    <property type="match status" value="2"/>
</dbReference>
<protein>
    <recommendedName>
        <fullName evidence="3">RRM domain-containing protein</fullName>
    </recommendedName>
</protein>
<name>A0A1Y2CRC8_9FUNG</name>
<dbReference type="AlphaFoldDB" id="A0A1Y2CRC8"/>
<dbReference type="Proteomes" id="UP000193642">
    <property type="component" value="Unassembled WGS sequence"/>
</dbReference>
<comment type="caution">
    <text evidence="4">The sequence shown here is derived from an EMBL/GenBank/DDBJ whole genome shotgun (WGS) entry which is preliminary data.</text>
</comment>
<feature type="region of interest" description="Disordered" evidence="2">
    <location>
        <begin position="735"/>
        <end position="765"/>
    </location>
</feature>
<feature type="region of interest" description="Disordered" evidence="2">
    <location>
        <begin position="1"/>
        <end position="29"/>
    </location>
</feature>
<dbReference type="GO" id="GO:0045944">
    <property type="term" value="P:positive regulation of transcription by RNA polymerase II"/>
    <property type="evidence" value="ECO:0007669"/>
    <property type="project" value="TreeGrafter"/>
</dbReference>
<dbReference type="STRING" id="329046.A0A1Y2CRC8"/>
<dbReference type="OrthoDB" id="431169at2759"/>
<dbReference type="InterPro" id="IPR035979">
    <property type="entry name" value="RBD_domain_sf"/>
</dbReference>
<evidence type="ECO:0000259" key="3">
    <source>
        <dbReference type="PROSITE" id="PS50102"/>
    </source>
</evidence>
<reference evidence="4 5" key="1">
    <citation type="submission" date="2016-07" db="EMBL/GenBank/DDBJ databases">
        <title>Pervasive Adenine N6-methylation of Active Genes in Fungi.</title>
        <authorList>
            <consortium name="DOE Joint Genome Institute"/>
            <person name="Mondo S.J."/>
            <person name="Dannebaum R.O."/>
            <person name="Kuo R.C."/>
            <person name="Labutti K."/>
            <person name="Haridas S."/>
            <person name="Kuo A."/>
            <person name="Salamov A."/>
            <person name="Ahrendt S.R."/>
            <person name="Lipzen A."/>
            <person name="Sullivan W."/>
            <person name="Andreopoulos W.B."/>
            <person name="Clum A."/>
            <person name="Lindquist E."/>
            <person name="Daum C."/>
            <person name="Ramamoorthy G.K."/>
            <person name="Gryganskyi A."/>
            <person name="Culley D."/>
            <person name="Magnuson J.K."/>
            <person name="James T.Y."/>
            <person name="O'Malley M.A."/>
            <person name="Stajich J.E."/>
            <person name="Spatafora J.W."/>
            <person name="Visel A."/>
            <person name="Grigoriev I.V."/>
        </authorList>
    </citation>
    <scope>NUCLEOTIDE SEQUENCE [LARGE SCALE GENOMIC DNA]</scope>
    <source>
        <strain evidence="4 5">JEL800</strain>
    </source>
</reference>
<feature type="compositionally biased region" description="Low complexity" evidence="2">
    <location>
        <begin position="279"/>
        <end position="308"/>
    </location>
</feature>
<sequence length="1006" mass="106749">MPSSISSSHLTSSSLYSNSSATITSSTSRTDPASALASLAISSSSPSSSSSVDYSHHSNGLSSGGGGNSGYPINNSNNGYNNNYKPHGVTMVTPTTIIHSKKTTIHVSNIHFREYEGFRRISFHQDYVFVCFGDVVTAANAITRIHTETDMNAAYAKHGVASNSTPTLQVAPNPILFVSIFPCFGEAELLEIFSAYEGFDSCRFFPMHALVRFTNLETAKRALEDLNLTTNLFANYSTKSTKNVNDQKPRIPSRLTQDPIALDLSQGNMMMPKIPGQPPQMQQLHLQQQQQQQSLLSPSASSNTSASAPKCTIHVTNLDKDIPTLLQFFKTLPGFARVAFYIDYAFVIFKDSDSASMAIETILFGSRMKANFARSDYTPHIVPHSALGPPSCLVRISDYPSTTTEEDLRLLLDTFPGVTGLNVFHSSCLVQFESIEAASGLVDELNGCTNLTCVFGKRKGSGSGLFGVSGVSAGGVGQSVVGGNMNGSEDMFIGGGGGGFEYGGDMGMMQHQQQQLYMGGAVEKESNAFESMFPALGSNGDLYQQQQQQQKYAQPQQMHMVSQRSSLPALISESEMNDRRNAMMIGGGVVRPGSGGPMSKMSIPPGFGHLNNQQQSAFYGQQQQQQQQQLNGMAGHPLHQSNNAATILQPRATSFPSLSTFANSNTTNGNNAFGNLYNPHDSLQQQQQPQQQQQQQQMPLRHLNSSQGLYTSYNHQSNSEFLGNNSADDEFQQLFAPSSATPPPPGIGHSFQKTMAPPKRHSLKPQPPSGMGGLVGNVSGSVVGGSGLSTPPPTPFSRTSSPLYPMNPAASSVNGSNGSMDPLAARLAQLEAENAALRRGRLSSGGSSLSMASSSAVTLAAGPTSASPTSEHLFSAAMSNGGATGSGSGLGVMTTQSSGTASVADSSPASPVLSEESRRAALVKSLLVKIGGGSVGASDEDDGSANATETAEINDDEVDWKASFEAAVSELMKAKQVSVTQKADFEKFQALHKNCGFLQGLLNICD</sequence>
<dbReference type="InterPro" id="IPR012677">
    <property type="entry name" value="Nucleotide-bd_a/b_plait_sf"/>
</dbReference>
<keyword evidence="5" id="KW-1185">Reference proteome</keyword>
<dbReference type="GO" id="GO:0003713">
    <property type="term" value="F:transcription coactivator activity"/>
    <property type="evidence" value="ECO:0007669"/>
    <property type="project" value="TreeGrafter"/>
</dbReference>
<dbReference type="EMBL" id="MCGO01000009">
    <property type="protein sequence ID" value="ORY49552.1"/>
    <property type="molecule type" value="Genomic_DNA"/>
</dbReference>
<feature type="region of interest" description="Disordered" evidence="2">
    <location>
        <begin position="666"/>
        <end position="700"/>
    </location>
</feature>
<evidence type="ECO:0000313" key="4">
    <source>
        <dbReference type="EMBL" id="ORY49552.1"/>
    </source>
</evidence>
<dbReference type="PROSITE" id="PS50102">
    <property type="entry name" value="RRM"/>
    <property type="match status" value="1"/>
</dbReference>
<dbReference type="GO" id="GO:0016592">
    <property type="term" value="C:mediator complex"/>
    <property type="evidence" value="ECO:0007669"/>
    <property type="project" value="TreeGrafter"/>
</dbReference>
<feature type="domain" description="RRM" evidence="3">
    <location>
        <begin position="311"/>
        <end position="375"/>
    </location>
</feature>